<evidence type="ECO:0000313" key="2">
    <source>
        <dbReference type="EMBL" id="ACQ79273.1"/>
    </source>
</evidence>
<proteinExistence type="predicted"/>
<evidence type="ECO:0000259" key="1">
    <source>
        <dbReference type="Pfam" id="PF06094"/>
    </source>
</evidence>
<dbReference type="eggNOG" id="COG2105">
    <property type="taxonomic scope" value="Bacteria"/>
</dbReference>
<dbReference type="HOGENOM" id="CLU_152489_0_0_11"/>
<sequence length="120" mass="12433">MPHASAVPAPEPVFSYGTLRDPAVQLATFGRTLDGCEDAVVGFRLGRLRITDPAVVAVSGAAVHPVLVATGDDADRVAGTVLELTASELEAADAYESADYRRISAPLAGGGHAWVYLARS</sequence>
<dbReference type="Gene3D" id="3.10.490.10">
    <property type="entry name" value="Gamma-glutamyl cyclotransferase-like"/>
    <property type="match status" value="1"/>
</dbReference>
<dbReference type="AlphaFoldDB" id="C5C087"/>
<dbReference type="InterPro" id="IPR009288">
    <property type="entry name" value="AIG2-like_dom"/>
</dbReference>
<dbReference type="InterPro" id="IPR013024">
    <property type="entry name" value="GGCT-like"/>
</dbReference>
<keyword evidence="3" id="KW-1185">Reference proteome</keyword>
<evidence type="ECO:0000313" key="3">
    <source>
        <dbReference type="Proteomes" id="UP000007962"/>
    </source>
</evidence>
<dbReference type="SUPFAM" id="SSF110857">
    <property type="entry name" value="Gamma-glutamyl cyclotransferase-like"/>
    <property type="match status" value="1"/>
</dbReference>
<protein>
    <submittedName>
        <fullName evidence="2">AIG2 family protein</fullName>
    </submittedName>
</protein>
<reference evidence="2 3" key="1">
    <citation type="journal article" date="2009" name="Stand. Genomic Sci.">
        <title>Complete genome sequence of Beutenbergia cavernae type strain (HKI 0122).</title>
        <authorList>
            <person name="Land M."/>
            <person name="Pukall R."/>
            <person name="Abt B."/>
            <person name="Goker M."/>
            <person name="Rohde M."/>
            <person name="Glavina Del Rio T."/>
            <person name="Tice H."/>
            <person name="Copeland A."/>
            <person name="Cheng J.F."/>
            <person name="Lucas S."/>
            <person name="Chen F."/>
            <person name="Nolan M."/>
            <person name="Bruce D."/>
            <person name="Goodwin L."/>
            <person name="Pitluck S."/>
            <person name="Ivanova N."/>
            <person name="Mavromatis K."/>
            <person name="Ovchinnikova G."/>
            <person name="Pati A."/>
            <person name="Chen A."/>
            <person name="Palaniappan K."/>
            <person name="Hauser L."/>
            <person name="Chang Y.J."/>
            <person name="Jefferies C.C."/>
            <person name="Saunders E."/>
            <person name="Brettin T."/>
            <person name="Detter J.C."/>
            <person name="Han C."/>
            <person name="Chain P."/>
            <person name="Bristow J."/>
            <person name="Eisen J.A."/>
            <person name="Markowitz V."/>
            <person name="Hugenholtz P."/>
            <person name="Kyrpides N.C."/>
            <person name="Klenk H.P."/>
            <person name="Lapidus A."/>
        </authorList>
    </citation>
    <scope>NUCLEOTIDE SEQUENCE [LARGE SCALE GENOMIC DNA]</scope>
    <source>
        <strain evidence="3">ATCC BAA-8 / DSM 12333 / NBRC 16432</strain>
    </source>
</reference>
<dbReference type="OrthoDB" id="9798388at2"/>
<dbReference type="Pfam" id="PF06094">
    <property type="entry name" value="GGACT"/>
    <property type="match status" value="1"/>
</dbReference>
<dbReference type="KEGG" id="bcv:Bcav_1012"/>
<organism evidence="2 3">
    <name type="scientific">Beutenbergia cavernae (strain ATCC BAA-8 / DSM 12333 / CCUG 43141 / JCM 11478 / NBRC 16432 / NCIMB 13614 / HKI 0122)</name>
    <dbReference type="NCBI Taxonomy" id="471853"/>
    <lineage>
        <taxon>Bacteria</taxon>
        <taxon>Bacillati</taxon>
        <taxon>Actinomycetota</taxon>
        <taxon>Actinomycetes</taxon>
        <taxon>Micrococcales</taxon>
        <taxon>Beutenbergiaceae</taxon>
        <taxon>Beutenbergia</taxon>
    </lineage>
</organism>
<dbReference type="STRING" id="471853.Bcav_1012"/>
<dbReference type="Proteomes" id="UP000007962">
    <property type="component" value="Chromosome"/>
</dbReference>
<accession>C5C087</accession>
<gene>
    <name evidence="2" type="ordered locus">Bcav_1012</name>
</gene>
<feature type="domain" description="Gamma-glutamylcyclotransferase AIG2-like" evidence="1">
    <location>
        <begin position="13"/>
        <end position="118"/>
    </location>
</feature>
<dbReference type="CDD" id="cd06661">
    <property type="entry name" value="GGCT_like"/>
    <property type="match status" value="1"/>
</dbReference>
<dbReference type="EMBL" id="CP001618">
    <property type="protein sequence ID" value="ACQ79273.1"/>
    <property type="molecule type" value="Genomic_DNA"/>
</dbReference>
<name>C5C087_BEUC1</name>
<dbReference type="InterPro" id="IPR036568">
    <property type="entry name" value="GGCT-like_sf"/>
</dbReference>
<dbReference type="RefSeq" id="WP_012726053.1">
    <property type="nucleotide sequence ID" value="NC_012669.1"/>
</dbReference>